<dbReference type="OrthoDB" id="5479705at2759"/>
<accession>A0A5J5EN19</accession>
<evidence type="ECO:0000313" key="2">
    <source>
        <dbReference type="Proteomes" id="UP000326924"/>
    </source>
</evidence>
<sequence length="152" mass="17338">MQTRPQAPPDPEALIQQVIQEQFNGDCELPETGDKFSHHESAFAKWRQWDPQQHRRVYSCVHFGKPKNWRKLQGEAVSRETYDALDGATENGEQLRLRQGMLSRSCVIPAGQQRVSEWMYGRSDAETSITATTLCKQTWFSILSINTSIPGT</sequence>
<dbReference type="EMBL" id="VXIS01000211">
    <property type="protein sequence ID" value="KAA8896513.1"/>
    <property type="molecule type" value="Genomic_DNA"/>
</dbReference>
<dbReference type="AlphaFoldDB" id="A0A5J5EN19"/>
<proteinExistence type="predicted"/>
<dbReference type="InParanoid" id="A0A5J5EN19"/>
<protein>
    <submittedName>
        <fullName evidence="1">Uncharacterized protein</fullName>
    </submittedName>
</protein>
<name>A0A5J5EN19_9PEZI</name>
<evidence type="ECO:0000313" key="1">
    <source>
        <dbReference type="EMBL" id="KAA8896513.1"/>
    </source>
</evidence>
<comment type="caution">
    <text evidence="1">The sequence shown here is derived from an EMBL/GenBank/DDBJ whole genome shotgun (WGS) entry which is preliminary data.</text>
</comment>
<dbReference type="Proteomes" id="UP000326924">
    <property type="component" value="Unassembled WGS sequence"/>
</dbReference>
<organism evidence="1 2">
    <name type="scientific">Sphaerosporella brunnea</name>
    <dbReference type="NCBI Taxonomy" id="1250544"/>
    <lineage>
        <taxon>Eukaryota</taxon>
        <taxon>Fungi</taxon>
        <taxon>Dikarya</taxon>
        <taxon>Ascomycota</taxon>
        <taxon>Pezizomycotina</taxon>
        <taxon>Pezizomycetes</taxon>
        <taxon>Pezizales</taxon>
        <taxon>Pyronemataceae</taxon>
        <taxon>Sphaerosporella</taxon>
    </lineage>
</organism>
<gene>
    <name evidence="1" type="ORF">FN846DRAFT_993708</name>
</gene>
<reference evidence="1 2" key="1">
    <citation type="submission" date="2019-09" db="EMBL/GenBank/DDBJ databases">
        <title>Draft genome of the ectomycorrhizal ascomycete Sphaerosporella brunnea.</title>
        <authorList>
            <consortium name="DOE Joint Genome Institute"/>
            <person name="Benucci G.M."/>
            <person name="Marozzi G."/>
            <person name="Antonielli L."/>
            <person name="Sanchez S."/>
            <person name="Marco P."/>
            <person name="Wang X."/>
            <person name="Falini L.B."/>
            <person name="Barry K."/>
            <person name="Haridas S."/>
            <person name="Lipzen A."/>
            <person name="Labutti K."/>
            <person name="Grigoriev I.V."/>
            <person name="Murat C."/>
            <person name="Martin F."/>
            <person name="Albertini E."/>
            <person name="Donnini D."/>
            <person name="Bonito G."/>
        </authorList>
    </citation>
    <scope>NUCLEOTIDE SEQUENCE [LARGE SCALE GENOMIC DNA]</scope>
    <source>
        <strain evidence="1 2">Sb_GMNB300</strain>
    </source>
</reference>
<keyword evidence="2" id="KW-1185">Reference proteome</keyword>